<dbReference type="PANTHER" id="PTHR43625:SF40">
    <property type="entry name" value="ALDO-KETO REDUCTASE YAKC [NADP(+)]"/>
    <property type="match status" value="1"/>
</dbReference>
<dbReference type="Proteomes" id="UP000294257">
    <property type="component" value="Unassembled WGS sequence"/>
</dbReference>
<evidence type="ECO:0000259" key="2">
    <source>
        <dbReference type="Pfam" id="PF00248"/>
    </source>
</evidence>
<protein>
    <submittedName>
        <fullName evidence="3">Diketogulonate reductase-like aldo/keto reductase</fullName>
    </submittedName>
</protein>
<reference evidence="3 4" key="1">
    <citation type="submission" date="2019-02" db="EMBL/GenBank/DDBJ databases">
        <title>Genomic Encyclopedia of Type Strains, Phase IV (KMG-IV): sequencing the most valuable type-strain genomes for metagenomic binning, comparative biology and taxonomic classification.</title>
        <authorList>
            <person name="Goeker M."/>
        </authorList>
    </citation>
    <scope>NUCLEOTIDE SEQUENCE [LARGE SCALE GENOMIC DNA]</scope>
    <source>
        <strain evidence="3 4">DSM 101727</strain>
    </source>
</reference>
<keyword evidence="4" id="KW-1185">Reference proteome</keyword>
<evidence type="ECO:0000313" key="4">
    <source>
        <dbReference type="Proteomes" id="UP000294257"/>
    </source>
</evidence>
<dbReference type="InterPro" id="IPR023210">
    <property type="entry name" value="NADP_OxRdtase_dom"/>
</dbReference>
<feature type="domain" description="NADP-dependent oxidoreductase" evidence="2">
    <location>
        <begin position="20"/>
        <end position="72"/>
    </location>
</feature>
<dbReference type="GO" id="GO:0016491">
    <property type="term" value="F:oxidoreductase activity"/>
    <property type="evidence" value="ECO:0007669"/>
    <property type="project" value="UniProtKB-KW"/>
</dbReference>
<dbReference type="EMBL" id="SGWQ01000001">
    <property type="protein sequence ID" value="RZS45210.1"/>
    <property type="molecule type" value="Genomic_DNA"/>
</dbReference>
<comment type="caution">
    <text evidence="3">The sequence shown here is derived from an EMBL/GenBank/DDBJ whole genome shotgun (WGS) entry which is preliminary data.</text>
</comment>
<gene>
    <name evidence="3" type="ORF">EV193_1011097</name>
</gene>
<dbReference type="RefSeq" id="WP_130342780.1">
    <property type="nucleotide sequence ID" value="NZ_SGWQ01000001.1"/>
</dbReference>
<evidence type="ECO:0000256" key="1">
    <source>
        <dbReference type="ARBA" id="ARBA00023002"/>
    </source>
</evidence>
<dbReference type="AlphaFoldDB" id="A0A4Q7L8F3"/>
<dbReference type="InterPro" id="IPR036812">
    <property type="entry name" value="NAD(P)_OxRdtase_dom_sf"/>
</dbReference>
<accession>A0A4Q7L8F3</accession>
<dbReference type="OrthoDB" id="3216283at2"/>
<dbReference type="GO" id="GO:0005737">
    <property type="term" value="C:cytoplasm"/>
    <property type="evidence" value="ECO:0007669"/>
    <property type="project" value="TreeGrafter"/>
</dbReference>
<proteinExistence type="predicted"/>
<organism evidence="3 4">
    <name type="scientific">Herbihabitans rhizosphaerae</name>
    <dbReference type="NCBI Taxonomy" id="1872711"/>
    <lineage>
        <taxon>Bacteria</taxon>
        <taxon>Bacillati</taxon>
        <taxon>Actinomycetota</taxon>
        <taxon>Actinomycetes</taxon>
        <taxon>Pseudonocardiales</taxon>
        <taxon>Pseudonocardiaceae</taxon>
        <taxon>Herbihabitans</taxon>
    </lineage>
</organism>
<dbReference type="PANTHER" id="PTHR43625">
    <property type="entry name" value="AFLATOXIN B1 ALDEHYDE REDUCTASE"/>
    <property type="match status" value="1"/>
</dbReference>
<dbReference type="Pfam" id="PF00248">
    <property type="entry name" value="Aldo_ket_red"/>
    <property type="match status" value="2"/>
</dbReference>
<keyword evidence="1" id="KW-0560">Oxidoreductase</keyword>
<dbReference type="InterPro" id="IPR050791">
    <property type="entry name" value="Aldo-Keto_reductase"/>
</dbReference>
<evidence type="ECO:0000313" key="3">
    <source>
        <dbReference type="EMBL" id="RZS45210.1"/>
    </source>
</evidence>
<dbReference type="Gene3D" id="3.20.20.100">
    <property type="entry name" value="NADP-dependent oxidoreductase domain"/>
    <property type="match status" value="3"/>
</dbReference>
<feature type="domain" description="NADP-dependent oxidoreductase" evidence="2">
    <location>
        <begin position="76"/>
        <end position="128"/>
    </location>
</feature>
<name>A0A4Q7L8F3_9PSEU</name>
<sequence>MTLGTLAGQWNLGGERSVGRMGFGAMSLPKWPRDTAIAVPHRAVELGVNHVDTASFYARDGVSANELIRAALHPSDRFATLAGLREEGLIEHLGISNVTPSAVARAQRIAPVTAVQNHYNLVHRDDAEVAARHDATPTQVALALTLRRSPSILLIPGTGSAAHLEENMAVLEF</sequence>
<dbReference type="SUPFAM" id="SSF51430">
    <property type="entry name" value="NAD(P)-linked oxidoreductase"/>
    <property type="match status" value="1"/>
</dbReference>